<organism evidence="1 2">
    <name type="scientific">Acacia crassicarpa</name>
    <name type="common">northern wattle</name>
    <dbReference type="NCBI Taxonomy" id="499986"/>
    <lineage>
        <taxon>Eukaryota</taxon>
        <taxon>Viridiplantae</taxon>
        <taxon>Streptophyta</taxon>
        <taxon>Embryophyta</taxon>
        <taxon>Tracheophyta</taxon>
        <taxon>Spermatophyta</taxon>
        <taxon>Magnoliopsida</taxon>
        <taxon>eudicotyledons</taxon>
        <taxon>Gunneridae</taxon>
        <taxon>Pentapetalae</taxon>
        <taxon>rosids</taxon>
        <taxon>fabids</taxon>
        <taxon>Fabales</taxon>
        <taxon>Fabaceae</taxon>
        <taxon>Caesalpinioideae</taxon>
        <taxon>mimosoid clade</taxon>
        <taxon>Acacieae</taxon>
        <taxon>Acacia</taxon>
    </lineage>
</organism>
<accession>A0AAE1J2R1</accession>
<dbReference type="Proteomes" id="UP001293593">
    <property type="component" value="Unassembled WGS sequence"/>
</dbReference>
<name>A0AAE1J2R1_9FABA</name>
<dbReference type="EMBL" id="JAWXYG010000010">
    <property type="protein sequence ID" value="KAK4260609.1"/>
    <property type="molecule type" value="Genomic_DNA"/>
</dbReference>
<keyword evidence="2" id="KW-1185">Reference proteome</keyword>
<protein>
    <submittedName>
        <fullName evidence="1">Uncharacterized protein</fullName>
    </submittedName>
</protein>
<evidence type="ECO:0000313" key="1">
    <source>
        <dbReference type="EMBL" id="KAK4260609.1"/>
    </source>
</evidence>
<gene>
    <name evidence="1" type="ORF">QN277_003702</name>
</gene>
<comment type="caution">
    <text evidence="1">The sequence shown here is derived from an EMBL/GenBank/DDBJ whole genome shotgun (WGS) entry which is preliminary data.</text>
</comment>
<dbReference type="AlphaFoldDB" id="A0AAE1J2R1"/>
<sequence length="25" mass="2842">MERFDIVNGVSEVEVVTDEAAYRRG</sequence>
<evidence type="ECO:0000313" key="2">
    <source>
        <dbReference type="Proteomes" id="UP001293593"/>
    </source>
</evidence>
<proteinExistence type="predicted"/>
<reference evidence="1" key="1">
    <citation type="submission" date="2023-10" db="EMBL/GenBank/DDBJ databases">
        <title>Chromosome-level genome of the transformable northern wattle, Acacia crassicarpa.</title>
        <authorList>
            <person name="Massaro I."/>
            <person name="Sinha N.R."/>
            <person name="Poethig S."/>
            <person name="Leichty A.R."/>
        </authorList>
    </citation>
    <scope>NUCLEOTIDE SEQUENCE</scope>
    <source>
        <strain evidence="1">Acra3RX</strain>
        <tissue evidence="1">Leaf</tissue>
    </source>
</reference>